<dbReference type="InterPro" id="IPR042086">
    <property type="entry name" value="MeTrfase_capping"/>
</dbReference>
<evidence type="ECO:0000256" key="2">
    <source>
        <dbReference type="ARBA" id="ARBA00022723"/>
    </source>
</evidence>
<evidence type="ECO:0000313" key="4">
    <source>
        <dbReference type="EMBL" id="WVZ81332.1"/>
    </source>
</evidence>
<dbReference type="GO" id="GO:0046872">
    <property type="term" value="F:metal ion binding"/>
    <property type="evidence" value="ECO:0007669"/>
    <property type="project" value="UniProtKB-KW"/>
</dbReference>
<dbReference type="SUPFAM" id="SSF53335">
    <property type="entry name" value="S-adenosyl-L-methionine-dependent methyltransferases"/>
    <property type="match status" value="1"/>
</dbReference>
<proteinExistence type="inferred from homology"/>
<name>A0AAQ3U1T4_PASNO</name>
<gene>
    <name evidence="4" type="ORF">U9M48_028722</name>
</gene>
<evidence type="ECO:0000256" key="1">
    <source>
        <dbReference type="ARBA" id="ARBA00008908"/>
    </source>
</evidence>
<comment type="similarity">
    <text evidence="1">Belongs to the methyltransferase superfamily. Type-7 methyltransferase family. SABATH subfamily.</text>
</comment>
<protein>
    <submittedName>
        <fullName evidence="4">Uncharacterized protein</fullName>
    </submittedName>
</protein>
<sequence length="231" mass="25821">VPKDISRGTHLNEGNIYIGKATPPAVVKLFQEQFRKVYDLFLMLRYRELVCGGHMVLTFFGQKSEDILMHGDVASMWGLLAEALQTIVRKGRMKHENLTSFNIPFYAPSLGEVKALINETGLFDIEHIGLFEHGSDPQDDDSSSDTVFDCARSGENVAKCIRAVIGPLIIDHFSDAVLNELFMEYASIVSKHLVKGKAKFPVIVVSLKKAPISDQICNLRLENKIKLEQNS</sequence>
<organism evidence="4 5">
    <name type="scientific">Paspalum notatum var. saurae</name>
    <dbReference type="NCBI Taxonomy" id="547442"/>
    <lineage>
        <taxon>Eukaryota</taxon>
        <taxon>Viridiplantae</taxon>
        <taxon>Streptophyta</taxon>
        <taxon>Embryophyta</taxon>
        <taxon>Tracheophyta</taxon>
        <taxon>Spermatophyta</taxon>
        <taxon>Magnoliopsida</taxon>
        <taxon>Liliopsida</taxon>
        <taxon>Poales</taxon>
        <taxon>Poaceae</taxon>
        <taxon>PACMAD clade</taxon>
        <taxon>Panicoideae</taxon>
        <taxon>Andropogonodae</taxon>
        <taxon>Paspaleae</taxon>
        <taxon>Paspalinae</taxon>
        <taxon>Paspalum</taxon>
    </lineage>
</organism>
<dbReference type="InterPro" id="IPR029063">
    <property type="entry name" value="SAM-dependent_MTases_sf"/>
</dbReference>
<dbReference type="AlphaFoldDB" id="A0AAQ3U1T4"/>
<dbReference type="Gene3D" id="1.10.1200.270">
    <property type="entry name" value="Methyltransferase, alpha-helical capping domain"/>
    <property type="match status" value="1"/>
</dbReference>
<keyword evidence="3" id="KW-0460">Magnesium</keyword>
<dbReference type="EMBL" id="CP144750">
    <property type="protein sequence ID" value="WVZ81332.1"/>
    <property type="molecule type" value="Genomic_DNA"/>
</dbReference>
<keyword evidence="5" id="KW-1185">Reference proteome</keyword>
<feature type="non-terminal residue" evidence="4">
    <location>
        <position position="1"/>
    </location>
</feature>
<keyword evidence="2" id="KW-0479">Metal-binding</keyword>
<dbReference type="Proteomes" id="UP001341281">
    <property type="component" value="Chromosome 06"/>
</dbReference>
<dbReference type="PANTHER" id="PTHR31009">
    <property type="entry name" value="S-ADENOSYL-L-METHIONINE:CARBOXYL METHYLTRANSFERASE FAMILY PROTEIN"/>
    <property type="match status" value="1"/>
</dbReference>
<evidence type="ECO:0000313" key="5">
    <source>
        <dbReference type="Proteomes" id="UP001341281"/>
    </source>
</evidence>
<dbReference type="Gene3D" id="3.40.50.150">
    <property type="entry name" value="Vaccinia Virus protein VP39"/>
    <property type="match status" value="1"/>
</dbReference>
<dbReference type="GO" id="GO:0008168">
    <property type="term" value="F:methyltransferase activity"/>
    <property type="evidence" value="ECO:0007669"/>
    <property type="project" value="InterPro"/>
</dbReference>
<accession>A0AAQ3U1T4</accession>
<dbReference type="InterPro" id="IPR005299">
    <property type="entry name" value="MeTrfase_7"/>
</dbReference>
<reference evidence="4 5" key="1">
    <citation type="submission" date="2024-02" db="EMBL/GenBank/DDBJ databases">
        <title>High-quality chromosome-scale genome assembly of Pensacola bahiagrass (Paspalum notatum Flugge var. saurae).</title>
        <authorList>
            <person name="Vega J.M."/>
            <person name="Podio M."/>
            <person name="Orjuela J."/>
            <person name="Siena L.A."/>
            <person name="Pessino S.C."/>
            <person name="Combes M.C."/>
            <person name="Mariac C."/>
            <person name="Albertini E."/>
            <person name="Pupilli F."/>
            <person name="Ortiz J.P.A."/>
            <person name="Leblanc O."/>
        </authorList>
    </citation>
    <scope>NUCLEOTIDE SEQUENCE [LARGE SCALE GENOMIC DNA]</scope>
    <source>
        <strain evidence="4">R1</strain>
        <tissue evidence="4">Leaf</tissue>
    </source>
</reference>
<dbReference type="Pfam" id="PF03492">
    <property type="entry name" value="Methyltransf_7"/>
    <property type="match status" value="1"/>
</dbReference>
<evidence type="ECO:0000256" key="3">
    <source>
        <dbReference type="ARBA" id="ARBA00022842"/>
    </source>
</evidence>